<evidence type="ECO:0000259" key="3">
    <source>
        <dbReference type="Pfam" id="PF15035"/>
    </source>
</evidence>
<evidence type="ECO:0000256" key="1">
    <source>
        <dbReference type="ARBA" id="ARBA00023054"/>
    </source>
</evidence>
<dbReference type="AlphaFoldDB" id="A0A0M3J8T0"/>
<name>A0A0M3J8T0_ANISI</name>
<sequence>MASLQRKVEEYRRRIADIESQIASHRTDDRVTFNITEVGGETWAPEVKDMGAEYELASRLDDERRKNEELRLMISQLQTEIQRLQQQYDANLKDKERGYQIRERVSRHLSLFLLNTSLSYFLRCA</sequence>
<evidence type="ECO:0000313" key="6">
    <source>
        <dbReference type="WBParaSite" id="ASIM_0000398801-mRNA-1"/>
    </source>
</evidence>
<dbReference type="Proteomes" id="UP000267096">
    <property type="component" value="Unassembled WGS sequence"/>
</dbReference>
<feature type="coiled-coil region" evidence="2">
    <location>
        <begin position="1"/>
        <end position="28"/>
    </location>
</feature>
<accession>A0A0M3J8T0</accession>
<evidence type="ECO:0000313" key="5">
    <source>
        <dbReference type="Proteomes" id="UP000267096"/>
    </source>
</evidence>
<evidence type="ECO:0000313" key="4">
    <source>
        <dbReference type="EMBL" id="VDK22422.1"/>
    </source>
</evidence>
<keyword evidence="5" id="KW-1185">Reference proteome</keyword>
<gene>
    <name evidence="4" type="ORF">ASIM_LOCUS3811</name>
</gene>
<organism evidence="6">
    <name type="scientific">Anisakis simplex</name>
    <name type="common">Herring worm</name>
    <dbReference type="NCBI Taxonomy" id="6269"/>
    <lineage>
        <taxon>Eukaryota</taxon>
        <taxon>Metazoa</taxon>
        <taxon>Ecdysozoa</taxon>
        <taxon>Nematoda</taxon>
        <taxon>Chromadorea</taxon>
        <taxon>Rhabditida</taxon>
        <taxon>Spirurina</taxon>
        <taxon>Ascaridomorpha</taxon>
        <taxon>Ascaridoidea</taxon>
        <taxon>Anisakidae</taxon>
        <taxon>Anisakis</taxon>
        <taxon>Anisakis simplex complex</taxon>
    </lineage>
</organism>
<reference evidence="6" key="1">
    <citation type="submission" date="2017-02" db="UniProtKB">
        <authorList>
            <consortium name="WormBaseParasite"/>
        </authorList>
    </citation>
    <scope>IDENTIFICATION</scope>
</reference>
<feature type="coiled-coil region" evidence="2">
    <location>
        <begin position="60"/>
        <end position="94"/>
    </location>
</feature>
<feature type="domain" description="Rootletin-like coiled-coil" evidence="3">
    <location>
        <begin position="1"/>
        <end position="95"/>
    </location>
</feature>
<proteinExistence type="predicted"/>
<dbReference type="EMBL" id="UYRR01006192">
    <property type="protein sequence ID" value="VDK22422.1"/>
    <property type="molecule type" value="Genomic_DNA"/>
</dbReference>
<protein>
    <submittedName>
        <fullName evidence="6">HOOK domain-containing protein</fullName>
    </submittedName>
</protein>
<evidence type="ECO:0000256" key="2">
    <source>
        <dbReference type="SAM" id="Coils"/>
    </source>
</evidence>
<reference evidence="4 5" key="2">
    <citation type="submission" date="2018-11" db="EMBL/GenBank/DDBJ databases">
        <authorList>
            <consortium name="Pathogen Informatics"/>
        </authorList>
    </citation>
    <scope>NUCLEOTIDE SEQUENCE [LARGE SCALE GENOMIC DNA]</scope>
</reference>
<keyword evidence="1 2" id="KW-0175">Coiled coil</keyword>
<dbReference type="WBParaSite" id="ASIM_0000398801-mRNA-1">
    <property type="protein sequence ID" value="ASIM_0000398801-mRNA-1"/>
    <property type="gene ID" value="ASIM_0000398801"/>
</dbReference>
<dbReference type="Pfam" id="PF15035">
    <property type="entry name" value="Rootletin"/>
    <property type="match status" value="1"/>
</dbReference>
<dbReference type="InterPro" id="IPR055167">
    <property type="entry name" value="Rootletin-like_CC"/>
</dbReference>